<dbReference type="EMBL" id="FORI01000003">
    <property type="protein sequence ID" value="SFI60545.1"/>
    <property type="molecule type" value="Genomic_DNA"/>
</dbReference>
<keyword evidence="1" id="KW-0812">Transmembrane</keyword>
<evidence type="ECO:0000259" key="2">
    <source>
        <dbReference type="Pfam" id="PF10107"/>
    </source>
</evidence>
<keyword evidence="3" id="KW-0540">Nuclease</keyword>
<keyword evidence="3" id="KW-0378">Hydrolase</keyword>
<evidence type="ECO:0000313" key="4">
    <source>
        <dbReference type="Proteomes" id="UP000182737"/>
    </source>
</evidence>
<accession>A0A1I3JKZ5</accession>
<gene>
    <name evidence="3" type="ORF">SAMN04487775_10380</name>
</gene>
<dbReference type="AlphaFoldDB" id="A0A1I3JKZ5"/>
<name>A0A1I3JKZ5_9SPIR</name>
<feature type="domain" description="Holliday junction resolvase-related" evidence="2">
    <location>
        <begin position="76"/>
        <end position="171"/>
    </location>
</feature>
<evidence type="ECO:0000313" key="3">
    <source>
        <dbReference type="EMBL" id="SFI60545.1"/>
    </source>
</evidence>
<proteinExistence type="predicted"/>
<evidence type="ECO:0000256" key="1">
    <source>
        <dbReference type="SAM" id="Phobius"/>
    </source>
</evidence>
<dbReference type="Pfam" id="PF10107">
    <property type="entry name" value="Endonuc_Holl"/>
    <property type="match status" value="1"/>
</dbReference>
<dbReference type="InterPro" id="IPR019287">
    <property type="entry name" value="Hday_junct_resolvase-rel_dom"/>
</dbReference>
<feature type="transmembrane region" description="Helical" evidence="1">
    <location>
        <begin position="49"/>
        <end position="70"/>
    </location>
</feature>
<sequence length="174" mass="19424">MPRRLKAPRNDSHCERSEAIYTLYVSVNSLYIVKMITQILGYIKNTARAIPLPALILLCILLFLLIIQTIRLHSGNSKVRKDAIKRSRSVLGGQLAEQVAPFLPGFPCHPGDARFIGKPVDFIAFPGLTEDNTVHEVLLIEVKTGKSALSGREKEIKRAVAEGRVRYVEYRAGE</sequence>
<keyword evidence="1" id="KW-0472">Membrane</keyword>
<reference evidence="4" key="1">
    <citation type="submission" date="2016-10" db="EMBL/GenBank/DDBJ databases">
        <authorList>
            <person name="Varghese N."/>
            <person name="Submissions S."/>
        </authorList>
    </citation>
    <scope>NUCLEOTIDE SEQUENCE [LARGE SCALE GENOMIC DNA]</scope>
    <source>
        <strain evidence="4">XBD1002</strain>
    </source>
</reference>
<organism evidence="3 4">
    <name type="scientific">Treponema bryantii</name>
    <dbReference type="NCBI Taxonomy" id="163"/>
    <lineage>
        <taxon>Bacteria</taxon>
        <taxon>Pseudomonadati</taxon>
        <taxon>Spirochaetota</taxon>
        <taxon>Spirochaetia</taxon>
        <taxon>Spirochaetales</taxon>
        <taxon>Treponemataceae</taxon>
        <taxon>Treponema</taxon>
    </lineage>
</organism>
<feature type="transmembrane region" description="Helical" evidence="1">
    <location>
        <begin position="21"/>
        <end position="43"/>
    </location>
</feature>
<keyword evidence="4" id="KW-1185">Reference proteome</keyword>
<dbReference type="GO" id="GO:0004519">
    <property type="term" value="F:endonuclease activity"/>
    <property type="evidence" value="ECO:0007669"/>
    <property type="project" value="UniProtKB-KW"/>
</dbReference>
<protein>
    <submittedName>
        <fullName evidence="3">Endonuclease related to Holliday junction resolvase</fullName>
    </submittedName>
</protein>
<dbReference type="Proteomes" id="UP000182737">
    <property type="component" value="Unassembled WGS sequence"/>
</dbReference>
<keyword evidence="3" id="KW-0255">Endonuclease</keyword>
<keyword evidence="1" id="KW-1133">Transmembrane helix</keyword>